<keyword evidence="4 14" id="KW-1134">Transmembrane beta strand</keyword>
<sequence>MKKIYTLLLLLLTTAAAFAQTGRVTGQILSSGGQPAQSVSVGIKGSSKGDVSDSQGKFTIERLKAGAYTLLISFVGSETLEKPIDILAGETAEVSITLLESANQLQEVIVKGGNVYSNENLSPSLKLMTPILETPQNVQVVTSKAFEDQQIISMSDGLIRNVSGATRLEHWGDMYANISMRGSQIQAFRNGFNIVNSFWGPLTEDMSFVDHIEFVKGPAGFMLANGDPSGLYNVVTKKPTGETKGEASFTIGSFDLYRATLDLDGKLSKDGKFLYRLNLAGQNKGSFRPNEYNNRYSVAPVITYQIDEKTKLTAEYALQYAKMSDVGSYYAFSPEGYATLPRDYTSTPPGLSPTKITDHSIFVNLQHQINADWKITGQLAYLNYKMAGSSQWPWLVNPDATMQRGVGIWDARSEMTLGQVFVNGKVTTGGVVHRLLGGIDVGTKEYLADWAQSAPLDTLGGLFNPKDPFYGRPNAGYPVFDRTLNLEARAVQAGGLMDQKYTGLYLQDELGFLDNKIRLTIAGRYTSLSQAQWGAAPDKANHFTPRLGLSISLTKNTSVYALYDQAFLPQSGRLSSGEKVQPITGNNTEFGLKRDWAEGRWNTTLAFYRILKNNELTGDPTRPANSGFSVELGQKRAQGIEFDVRGTILPGLNLTANYAYTNSEVTKVTEGVEVAKVGDPVPGFAKHTANGWLSYKAQKGALKGAGISGGFTYQGDRATSTWSNTDNTYNLPDYFKLDGGVFWEKDKIRLTLNVFNILDKYLYSGGTYNFTTDAGNPITSYYWQAEPPRNYRLSIAYKF</sequence>
<dbReference type="InterPro" id="IPR013784">
    <property type="entry name" value="Carb-bd-like_fold"/>
</dbReference>
<feature type="chain" id="PRO_5046653824" evidence="16">
    <location>
        <begin position="20"/>
        <end position="799"/>
    </location>
</feature>
<dbReference type="Gene3D" id="2.40.170.20">
    <property type="entry name" value="TonB-dependent receptor, beta-barrel domain"/>
    <property type="match status" value="1"/>
</dbReference>
<evidence type="ECO:0000256" key="4">
    <source>
        <dbReference type="ARBA" id="ARBA00022452"/>
    </source>
</evidence>
<comment type="similarity">
    <text evidence="2 14 15">Belongs to the TonB-dependent receptor family.</text>
</comment>
<dbReference type="InterPro" id="IPR037066">
    <property type="entry name" value="Plug_dom_sf"/>
</dbReference>
<name>A0ABM8UQC1_9BACT</name>
<evidence type="ECO:0000256" key="12">
    <source>
        <dbReference type="ARBA" id="ARBA00023170"/>
    </source>
</evidence>
<evidence type="ECO:0000256" key="2">
    <source>
        <dbReference type="ARBA" id="ARBA00009810"/>
    </source>
</evidence>
<dbReference type="InterPro" id="IPR036942">
    <property type="entry name" value="Beta-barrel_TonB_sf"/>
</dbReference>
<keyword evidence="10 15" id="KW-0798">TonB box</keyword>
<dbReference type="SUPFAM" id="SSF56935">
    <property type="entry name" value="Porins"/>
    <property type="match status" value="1"/>
</dbReference>
<comment type="subcellular location">
    <subcellularLocation>
        <location evidence="1 14">Cell outer membrane</location>
        <topology evidence="1 14">Multi-pass membrane protein</topology>
    </subcellularLocation>
</comment>
<evidence type="ECO:0000256" key="10">
    <source>
        <dbReference type="ARBA" id="ARBA00023077"/>
    </source>
</evidence>
<dbReference type="InterPro" id="IPR010917">
    <property type="entry name" value="TonB_rcpt_CS"/>
</dbReference>
<feature type="domain" description="TonB-dependent receptor-like beta-barrel" evidence="17">
    <location>
        <begin position="333"/>
        <end position="757"/>
    </location>
</feature>
<dbReference type="Pfam" id="PF00593">
    <property type="entry name" value="TonB_dep_Rec_b-barrel"/>
    <property type="match status" value="1"/>
</dbReference>
<dbReference type="PANTHER" id="PTHR32552:SF68">
    <property type="entry name" value="FERRICHROME OUTER MEMBRANE TRANSPORTER_PHAGE RECEPTOR"/>
    <property type="match status" value="1"/>
</dbReference>
<dbReference type="EMBL" id="CAJRAU010000003">
    <property type="protein sequence ID" value="CAG5069712.1"/>
    <property type="molecule type" value="Genomic_DNA"/>
</dbReference>
<dbReference type="PANTHER" id="PTHR32552">
    <property type="entry name" value="FERRICHROME IRON RECEPTOR-RELATED"/>
    <property type="match status" value="1"/>
</dbReference>
<keyword evidence="9" id="KW-0406">Ion transport</keyword>
<evidence type="ECO:0000256" key="3">
    <source>
        <dbReference type="ARBA" id="ARBA00022448"/>
    </source>
</evidence>
<evidence type="ECO:0000256" key="14">
    <source>
        <dbReference type="PROSITE-ProRule" id="PRU01360"/>
    </source>
</evidence>
<keyword evidence="12 19" id="KW-0675">Receptor</keyword>
<keyword evidence="20" id="KW-1185">Reference proteome</keyword>
<feature type="signal peptide" evidence="16">
    <location>
        <begin position="1"/>
        <end position="19"/>
    </location>
</feature>
<keyword evidence="6 14" id="KW-0812">Transmembrane</keyword>
<dbReference type="Proteomes" id="UP000679725">
    <property type="component" value="Unassembled WGS sequence"/>
</dbReference>
<evidence type="ECO:0000256" key="9">
    <source>
        <dbReference type="ARBA" id="ARBA00023065"/>
    </source>
</evidence>
<dbReference type="PROSITE" id="PS01156">
    <property type="entry name" value="TONB_DEPENDENT_REC_2"/>
    <property type="match status" value="1"/>
</dbReference>
<feature type="domain" description="TonB-dependent receptor plug" evidence="18">
    <location>
        <begin position="131"/>
        <end position="230"/>
    </location>
</feature>
<dbReference type="Pfam" id="PF07715">
    <property type="entry name" value="Plug"/>
    <property type="match status" value="1"/>
</dbReference>
<evidence type="ECO:0000256" key="5">
    <source>
        <dbReference type="ARBA" id="ARBA00022496"/>
    </source>
</evidence>
<keyword evidence="11 14" id="KW-0472">Membrane</keyword>
<proteinExistence type="inferred from homology"/>
<dbReference type="CDD" id="cd01347">
    <property type="entry name" value="ligand_gated_channel"/>
    <property type="match status" value="1"/>
</dbReference>
<keyword evidence="8" id="KW-0408">Iron</keyword>
<dbReference type="InterPro" id="IPR000531">
    <property type="entry name" value="Beta-barrel_TonB"/>
</dbReference>
<evidence type="ECO:0000256" key="7">
    <source>
        <dbReference type="ARBA" id="ARBA00022729"/>
    </source>
</evidence>
<dbReference type="NCBIfam" id="TIGR01783">
    <property type="entry name" value="TonB-siderophor"/>
    <property type="match status" value="1"/>
</dbReference>
<keyword evidence="13 14" id="KW-0998">Cell outer membrane</keyword>
<accession>A0ABM8UQC1</accession>
<dbReference type="Gene3D" id="2.60.40.1120">
    <property type="entry name" value="Carboxypeptidase-like, regulatory domain"/>
    <property type="match status" value="1"/>
</dbReference>
<dbReference type="RefSeq" id="WP_215233803.1">
    <property type="nucleotide sequence ID" value="NZ_CAJRAU010000003.1"/>
</dbReference>
<dbReference type="Pfam" id="PF13715">
    <property type="entry name" value="CarbopepD_reg_2"/>
    <property type="match status" value="1"/>
</dbReference>
<keyword evidence="3 14" id="KW-0813">Transport</keyword>
<evidence type="ECO:0000256" key="6">
    <source>
        <dbReference type="ARBA" id="ARBA00022692"/>
    </source>
</evidence>
<dbReference type="PROSITE" id="PS52016">
    <property type="entry name" value="TONB_DEPENDENT_REC_3"/>
    <property type="match status" value="1"/>
</dbReference>
<keyword evidence="7 16" id="KW-0732">Signal</keyword>
<dbReference type="SUPFAM" id="SSF49452">
    <property type="entry name" value="Starch-binding domain-like"/>
    <property type="match status" value="1"/>
</dbReference>
<evidence type="ECO:0000256" key="8">
    <source>
        <dbReference type="ARBA" id="ARBA00023004"/>
    </source>
</evidence>
<evidence type="ECO:0000313" key="20">
    <source>
        <dbReference type="Proteomes" id="UP000679725"/>
    </source>
</evidence>
<evidence type="ECO:0000256" key="11">
    <source>
        <dbReference type="ARBA" id="ARBA00023136"/>
    </source>
</evidence>
<keyword evidence="5" id="KW-0410">Iron transport</keyword>
<gene>
    <name evidence="19" type="primary">cntO_2</name>
    <name evidence="19" type="ORF">DYBT9623_02449</name>
</gene>
<protein>
    <submittedName>
        <fullName evidence="19">Metal-pseudopaline receptor CntO</fullName>
    </submittedName>
</protein>
<dbReference type="InterPro" id="IPR039426">
    <property type="entry name" value="TonB-dep_rcpt-like"/>
</dbReference>
<evidence type="ECO:0000259" key="18">
    <source>
        <dbReference type="Pfam" id="PF07715"/>
    </source>
</evidence>
<evidence type="ECO:0000256" key="1">
    <source>
        <dbReference type="ARBA" id="ARBA00004571"/>
    </source>
</evidence>
<evidence type="ECO:0000256" key="13">
    <source>
        <dbReference type="ARBA" id="ARBA00023237"/>
    </source>
</evidence>
<dbReference type="Gene3D" id="2.170.130.10">
    <property type="entry name" value="TonB-dependent receptor, plug domain"/>
    <property type="match status" value="1"/>
</dbReference>
<evidence type="ECO:0000256" key="16">
    <source>
        <dbReference type="SAM" id="SignalP"/>
    </source>
</evidence>
<evidence type="ECO:0000259" key="17">
    <source>
        <dbReference type="Pfam" id="PF00593"/>
    </source>
</evidence>
<organism evidence="19 20">
    <name type="scientific">Dyadobacter linearis</name>
    <dbReference type="NCBI Taxonomy" id="2823330"/>
    <lineage>
        <taxon>Bacteria</taxon>
        <taxon>Pseudomonadati</taxon>
        <taxon>Bacteroidota</taxon>
        <taxon>Cytophagia</taxon>
        <taxon>Cytophagales</taxon>
        <taxon>Spirosomataceae</taxon>
        <taxon>Dyadobacter</taxon>
    </lineage>
</organism>
<comment type="caution">
    <text evidence="19">The sequence shown here is derived from an EMBL/GenBank/DDBJ whole genome shotgun (WGS) entry which is preliminary data.</text>
</comment>
<reference evidence="19 20" key="1">
    <citation type="submission" date="2021-04" db="EMBL/GenBank/DDBJ databases">
        <authorList>
            <person name="Rodrigo-Torres L."/>
            <person name="Arahal R. D."/>
            <person name="Lucena T."/>
        </authorList>
    </citation>
    <scope>NUCLEOTIDE SEQUENCE [LARGE SCALE GENOMIC DNA]</scope>
    <source>
        <strain evidence="19 20">CECT 9623</strain>
    </source>
</reference>
<evidence type="ECO:0000313" key="19">
    <source>
        <dbReference type="EMBL" id="CAG5069712.1"/>
    </source>
</evidence>
<dbReference type="InterPro" id="IPR012910">
    <property type="entry name" value="Plug_dom"/>
</dbReference>
<evidence type="ECO:0000256" key="15">
    <source>
        <dbReference type="RuleBase" id="RU003357"/>
    </source>
</evidence>
<dbReference type="InterPro" id="IPR010105">
    <property type="entry name" value="TonB_sidphr_rcpt"/>
</dbReference>